<evidence type="ECO:0000313" key="5">
    <source>
        <dbReference type="EMBL" id="KAF5891217.1"/>
    </source>
</evidence>
<dbReference type="Proteomes" id="UP000727407">
    <property type="component" value="Unassembled WGS sequence"/>
</dbReference>
<organism evidence="5 6">
    <name type="scientific">Clarias magur</name>
    <name type="common">Asian catfish</name>
    <name type="synonym">Macropteronotus magur</name>
    <dbReference type="NCBI Taxonomy" id="1594786"/>
    <lineage>
        <taxon>Eukaryota</taxon>
        <taxon>Metazoa</taxon>
        <taxon>Chordata</taxon>
        <taxon>Craniata</taxon>
        <taxon>Vertebrata</taxon>
        <taxon>Euteleostomi</taxon>
        <taxon>Actinopterygii</taxon>
        <taxon>Neopterygii</taxon>
        <taxon>Teleostei</taxon>
        <taxon>Ostariophysi</taxon>
        <taxon>Siluriformes</taxon>
        <taxon>Clariidae</taxon>
        <taxon>Clarias</taxon>
    </lineage>
</organism>
<feature type="non-terminal residue" evidence="5">
    <location>
        <position position="90"/>
    </location>
</feature>
<dbReference type="InterPro" id="IPR003599">
    <property type="entry name" value="Ig_sub"/>
</dbReference>
<protein>
    <submittedName>
        <fullName evidence="5">Fc receptor-like protein 5</fullName>
    </submittedName>
</protein>
<gene>
    <name evidence="5" type="primary">fcrl5</name>
    <name evidence="5" type="ORF">DAT39_019079</name>
</gene>
<feature type="compositionally biased region" description="Polar residues" evidence="3">
    <location>
        <begin position="76"/>
        <end position="90"/>
    </location>
</feature>
<dbReference type="PROSITE" id="PS50835">
    <property type="entry name" value="IG_LIKE"/>
    <property type="match status" value="1"/>
</dbReference>
<dbReference type="Gene3D" id="2.60.40.10">
    <property type="entry name" value="Immunoglobulins"/>
    <property type="match status" value="1"/>
</dbReference>
<dbReference type="FunFam" id="2.60.40.10:FF:001607">
    <property type="entry name" value="Leukocyte immune-type receptor TS32.15 L2.5a"/>
    <property type="match status" value="1"/>
</dbReference>
<name>A0A8J4U9M3_CLAMG</name>
<feature type="domain" description="Ig-like" evidence="4">
    <location>
        <begin position="2"/>
        <end position="86"/>
    </location>
</feature>
<keyword evidence="2" id="KW-1015">Disulfide bond</keyword>
<dbReference type="AlphaFoldDB" id="A0A8J4U9M3"/>
<evidence type="ECO:0000256" key="1">
    <source>
        <dbReference type="ARBA" id="ARBA00022729"/>
    </source>
</evidence>
<dbReference type="PANTHER" id="PTHR11481">
    <property type="entry name" value="IMMUNOGLOBULIN FC RECEPTOR"/>
    <property type="match status" value="1"/>
</dbReference>
<dbReference type="GO" id="GO:0006955">
    <property type="term" value="P:immune response"/>
    <property type="evidence" value="ECO:0007669"/>
    <property type="project" value="TreeGrafter"/>
</dbReference>
<evidence type="ECO:0000256" key="2">
    <source>
        <dbReference type="ARBA" id="ARBA00023157"/>
    </source>
</evidence>
<comment type="caution">
    <text evidence="5">The sequence shown here is derived from an EMBL/GenBank/DDBJ whole genome shotgun (WGS) entry which is preliminary data.</text>
</comment>
<dbReference type="InterPro" id="IPR013783">
    <property type="entry name" value="Ig-like_fold"/>
</dbReference>
<evidence type="ECO:0000259" key="4">
    <source>
        <dbReference type="PROSITE" id="PS50835"/>
    </source>
</evidence>
<sequence length="90" mass="10125">RPKAVLTLQPDGQIFSGEKVTFTCELPGHADTEWTYNWYKHGVQTFSYSVNREYSFSAVESSSGKYTCSRRRKSDSQTSETSDAVTLTVS</sequence>
<dbReference type="GO" id="GO:0007166">
    <property type="term" value="P:cell surface receptor signaling pathway"/>
    <property type="evidence" value="ECO:0007669"/>
    <property type="project" value="TreeGrafter"/>
</dbReference>
<dbReference type="GO" id="GO:0009897">
    <property type="term" value="C:external side of plasma membrane"/>
    <property type="evidence" value="ECO:0007669"/>
    <property type="project" value="TreeGrafter"/>
</dbReference>
<dbReference type="SUPFAM" id="SSF48726">
    <property type="entry name" value="Immunoglobulin"/>
    <property type="match status" value="1"/>
</dbReference>
<dbReference type="InterPro" id="IPR007110">
    <property type="entry name" value="Ig-like_dom"/>
</dbReference>
<feature type="region of interest" description="Disordered" evidence="3">
    <location>
        <begin position="67"/>
        <end position="90"/>
    </location>
</feature>
<dbReference type="Pfam" id="PF13895">
    <property type="entry name" value="Ig_2"/>
    <property type="match status" value="1"/>
</dbReference>
<dbReference type="PANTHER" id="PTHR11481:SF64">
    <property type="entry name" value="FC RECEPTOR-LIKE PROTEIN 4"/>
    <property type="match status" value="1"/>
</dbReference>
<keyword evidence="1" id="KW-0732">Signal</keyword>
<dbReference type="EMBL" id="QNUK01000605">
    <property type="protein sequence ID" value="KAF5891217.1"/>
    <property type="molecule type" value="Genomic_DNA"/>
</dbReference>
<dbReference type="GO" id="GO:0004888">
    <property type="term" value="F:transmembrane signaling receptor activity"/>
    <property type="evidence" value="ECO:0007669"/>
    <property type="project" value="TreeGrafter"/>
</dbReference>
<keyword evidence="5" id="KW-0675">Receptor</keyword>
<dbReference type="InterPro" id="IPR050488">
    <property type="entry name" value="Ig_Fc_receptor"/>
</dbReference>
<keyword evidence="6" id="KW-1185">Reference proteome</keyword>
<dbReference type="SMART" id="SM00409">
    <property type="entry name" value="IG"/>
    <property type="match status" value="1"/>
</dbReference>
<evidence type="ECO:0000313" key="6">
    <source>
        <dbReference type="Proteomes" id="UP000727407"/>
    </source>
</evidence>
<feature type="non-terminal residue" evidence="5">
    <location>
        <position position="1"/>
    </location>
</feature>
<reference evidence="5" key="1">
    <citation type="submission" date="2020-07" db="EMBL/GenBank/DDBJ databases">
        <title>Clarias magur genome sequencing, assembly and annotation.</title>
        <authorList>
            <person name="Kushwaha B."/>
            <person name="Kumar R."/>
            <person name="Das P."/>
            <person name="Joshi C.G."/>
            <person name="Kumar D."/>
            <person name="Nagpure N.S."/>
            <person name="Pandey M."/>
            <person name="Agarwal S."/>
            <person name="Srivastava S."/>
            <person name="Singh M."/>
            <person name="Sahoo L."/>
            <person name="Jayasankar P."/>
            <person name="Meher P.K."/>
            <person name="Koringa P.G."/>
            <person name="Iquebal M.A."/>
            <person name="Das S.P."/>
            <person name="Bit A."/>
            <person name="Patnaik S."/>
            <person name="Patel N."/>
            <person name="Shah T.M."/>
            <person name="Hinsu A."/>
            <person name="Jena J.K."/>
        </authorList>
    </citation>
    <scope>NUCLEOTIDE SEQUENCE</scope>
    <source>
        <strain evidence="5">CIFAMagur01</strain>
        <tissue evidence="5">Testis</tissue>
    </source>
</reference>
<accession>A0A8J4U9M3</accession>
<dbReference type="InterPro" id="IPR036179">
    <property type="entry name" value="Ig-like_dom_sf"/>
</dbReference>
<dbReference type="OrthoDB" id="6151406at2759"/>
<evidence type="ECO:0000256" key="3">
    <source>
        <dbReference type="SAM" id="MobiDB-lite"/>
    </source>
</evidence>
<proteinExistence type="predicted"/>